<dbReference type="InterPro" id="IPR014031">
    <property type="entry name" value="Ketoacyl_synth_C"/>
</dbReference>
<dbReference type="PANTHER" id="PTHR11712:SF306">
    <property type="entry name" value="3-OXOACYL-[ACYL-CARRIER-PROTEIN] SYNTHASE 1"/>
    <property type="match status" value="1"/>
</dbReference>
<dbReference type="PROSITE" id="PS52004">
    <property type="entry name" value="KS3_2"/>
    <property type="match status" value="1"/>
</dbReference>
<protein>
    <recommendedName>
        <fullName evidence="8">3-oxoacyl-[acyl-carrier-protein] synthase 1</fullName>
        <ecNumber evidence="4">2.3.1.41</ecNumber>
    </recommendedName>
    <alternativeName>
        <fullName evidence="9">3-oxoacyl-[acyl-carrier-protein] synthase I</fullName>
    </alternativeName>
    <alternativeName>
        <fullName evidence="10">Beta-ketoacyl-ACP synthase I</fullName>
    </alternativeName>
</protein>
<dbReference type="Pfam" id="PF00109">
    <property type="entry name" value="ketoacyl-synt"/>
    <property type="match status" value="1"/>
</dbReference>
<comment type="similarity">
    <text evidence="2 13">Belongs to the thiolase-like superfamily. Beta-ketoacyl-ACP synthases family.</text>
</comment>
<reference evidence="15" key="1">
    <citation type="submission" date="2023-06" db="EMBL/GenBank/DDBJ databases">
        <title>Robiginitalea aurantiacus sp. nov. and Algoriphagus sediminis sp. nov., isolated from coastal sediment.</title>
        <authorList>
            <person name="Zhou Z.Y."/>
            <person name="An J."/>
            <person name="Jia Y.W."/>
            <person name="Du Z.J."/>
        </authorList>
    </citation>
    <scope>NUCLEOTIDE SEQUENCE</scope>
    <source>
        <strain evidence="15">M39</strain>
    </source>
</reference>
<evidence type="ECO:0000256" key="1">
    <source>
        <dbReference type="ARBA" id="ARBA00004496"/>
    </source>
</evidence>
<evidence type="ECO:0000256" key="10">
    <source>
        <dbReference type="ARBA" id="ARBA00042143"/>
    </source>
</evidence>
<name>A0ABT7WFJ5_9FLAO</name>
<evidence type="ECO:0000256" key="4">
    <source>
        <dbReference type="ARBA" id="ARBA00013191"/>
    </source>
</evidence>
<comment type="catalytic activity">
    <reaction evidence="11">
        <text>(3Z)-decenoyl-[ACP] + malonyl-[ACP] + H(+) = 3-oxo-(5Z)-dodecenoyl-[ACP] + holo-[ACP] + CO2</text>
        <dbReference type="Rhea" id="RHEA:54940"/>
        <dbReference type="Rhea" id="RHEA-COMP:9623"/>
        <dbReference type="Rhea" id="RHEA-COMP:9685"/>
        <dbReference type="Rhea" id="RHEA-COMP:9927"/>
        <dbReference type="Rhea" id="RHEA-COMP:14042"/>
        <dbReference type="ChEBI" id="CHEBI:15378"/>
        <dbReference type="ChEBI" id="CHEBI:16526"/>
        <dbReference type="ChEBI" id="CHEBI:64479"/>
        <dbReference type="ChEBI" id="CHEBI:78449"/>
        <dbReference type="ChEBI" id="CHEBI:78798"/>
        <dbReference type="ChEBI" id="CHEBI:138410"/>
    </reaction>
    <physiologicalReaction direction="left-to-right" evidence="11">
        <dbReference type="Rhea" id="RHEA:54941"/>
    </physiologicalReaction>
</comment>
<gene>
    <name evidence="15" type="ORF">QU605_09430</name>
</gene>
<keyword evidence="7 15" id="KW-0012">Acyltransferase</keyword>
<accession>A0ABT7WFJ5</accession>
<evidence type="ECO:0000256" key="13">
    <source>
        <dbReference type="RuleBase" id="RU003694"/>
    </source>
</evidence>
<evidence type="ECO:0000259" key="14">
    <source>
        <dbReference type="PROSITE" id="PS52004"/>
    </source>
</evidence>
<dbReference type="Pfam" id="PF02801">
    <property type="entry name" value="Ketoacyl-synt_C"/>
    <property type="match status" value="1"/>
</dbReference>
<dbReference type="SMART" id="SM00825">
    <property type="entry name" value="PKS_KS"/>
    <property type="match status" value="1"/>
</dbReference>
<evidence type="ECO:0000256" key="6">
    <source>
        <dbReference type="ARBA" id="ARBA00022679"/>
    </source>
</evidence>
<sequence length="430" mass="45271">MKRRVVITGMGICAPNGIGLSAFRRAMFQGVSGLRHLPELEALGFRCQVGGLPQVSEEHLNKYFTKIDLRGLLSTGLIYGTLAGMEAWADAELPLADPENPDWDSGIIFGTSILGVDKFRESMLKIDAGNVRRLGSTAVPQTMSSGISAFLGGKIGCGNQVSSNSSACSTGTEAILMGMDRIQSGKAERMLAGSCGDSGPYVWGGFDAMRVVPSTFNQTPERASRPLSATASGFVPSSGAGALVLESLDSALKRNAPIYAEVLGGATNCGGQRSGGSMTASNGKAVQRCISDALKIAGVASGEVDVINGHLTATSRDSEEVLNWTEALGLKGAEFPYLNSFKDVLGHGLSASGSMECVAAVLQFAENKIIGNRNAKDLHREISRLIDPEKVPTENVQVAPNVIAKASLGFGDVNACVIFKRFDRDSHEKH</sequence>
<comment type="catalytic activity">
    <reaction evidence="12">
        <text>a fatty acyl-[ACP] + malonyl-[ACP] + H(+) = a 3-oxoacyl-[ACP] + holo-[ACP] + CO2</text>
        <dbReference type="Rhea" id="RHEA:22836"/>
        <dbReference type="Rhea" id="RHEA-COMP:9623"/>
        <dbReference type="Rhea" id="RHEA-COMP:9685"/>
        <dbReference type="Rhea" id="RHEA-COMP:9916"/>
        <dbReference type="Rhea" id="RHEA-COMP:14125"/>
        <dbReference type="ChEBI" id="CHEBI:15378"/>
        <dbReference type="ChEBI" id="CHEBI:16526"/>
        <dbReference type="ChEBI" id="CHEBI:64479"/>
        <dbReference type="ChEBI" id="CHEBI:78449"/>
        <dbReference type="ChEBI" id="CHEBI:78776"/>
        <dbReference type="ChEBI" id="CHEBI:138651"/>
        <dbReference type="EC" id="2.3.1.41"/>
    </reaction>
    <physiologicalReaction direction="left-to-right" evidence="12">
        <dbReference type="Rhea" id="RHEA:22837"/>
    </physiologicalReaction>
</comment>
<evidence type="ECO:0000313" key="15">
    <source>
        <dbReference type="EMBL" id="MDM9631691.1"/>
    </source>
</evidence>
<evidence type="ECO:0000256" key="8">
    <source>
        <dbReference type="ARBA" id="ARBA00039450"/>
    </source>
</evidence>
<keyword evidence="5" id="KW-0963">Cytoplasm</keyword>
<dbReference type="Gene3D" id="3.40.47.10">
    <property type="match status" value="2"/>
</dbReference>
<comment type="subunit">
    <text evidence="3">Homodimer.</text>
</comment>
<dbReference type="InterPro" id="IPR016039">
    <property type="entry name" value="Thiolase-like"/>
</dbReference>
<keyword evidence="6 13" id="KW-0808">Transferase</keyword>
<evidence type="ECO:0000256" key="12">
    <source>
        <dbReference type="ARBA" id="ARBA00048506"/>
    </source>
</evidence>
<evidence type="ECO:0000313" key="16">
    <source>
        <dbReference type="Proteomes" id="UP001174839"/>
    </source>
</evidence>
<proteinExistence type="inferred from homology"/>
<dbReference type="PANTHER" id="PTHR11712">
    <property type="entry name" value="POLYKETIDE SYNTHASE-RELATED"/>
    <property type="match status" value="1"/>
</dbReference>
<keyword evidence="16" id="KW-1185">Reference proteome</keyword>
<dbReference type="RefSeq" id="WP_289725056.1">
    <property type="nucleotide sequence ID" value="NZ_JAUDUY010000004.1"/>
</dbReference>
<dbReference type="SUPFAM" id="SSF53901">
    <property type="entry name" value="Thiolase-like"/>
    <property type="match status" value="2"/>
</dbReference>
<evidence type="ECO:0000256" key="7">
    <source>
        <dbReference type="ARBA" id="ARBA00023315"/>
    </source>
</evidence>
<evidence type="ECO:0000256" key="11">
    <source>
        <dbReference type="ARBA" id="ARBA00048121"/>
    </source>
</evidence>
<comment type="caution">
    <text evidence="15">The sequence shown here is derived from an EMBL/GenBank/DDBJ whole genome shotgun (WGS) entry which is preliminary data.</text>
</comment>
<organism evidence="15 16">
    <name type="scientific">Robiginitalea aurantiaca</name>
    <dbReference type="NCBI Taxonomy" id="3056915"/>
    <lineage>
        <taxon>Bacteria</taxon>
        <taxon>Pseudomonadati</taxon>
        <taxon>Bacteroidota</taxon>
        <taxon>Flavobacteriia</taxon>
        <taxon>Flavobacteriales</taxon>
        <taxon>Flavobacteriaceae</taxon>
        <taxon>Robiginitalea</taxon>
    </lineage>
</organism>
<dbReference type="GO" id="GO:0016746">
    <property type="term" value="F:acyltransferase activity"/>
    <property type="evidence" value="ECO:0007669"/>
    <property type="project" value="UniProtKB-KW"/>
</dbReference>
<comment type="subcellular location">
    <subcellularLocation>
        <location evidence="1">Cytoplasm</location>
    </subcellularLocation>
</comment>
<evidence type="ECO:0000256" key="9">
    <source>
        <dbReference type="ARBA" id="ARBA00041620"/>
    </source>
</evidence>
<dbReference type="EC" id="2.3.1.41" evidence="4"/>
<evidence type="ECO:0000256" key="5">
    <source>
        <dbReference type="ARBA" id="ARBA00022490"/>
    </source>
</evidence>
<dbReference type="Proteomes" id="UP001174839">
    <property type="component" value="Unassembled WGS sequence"/>
</dbReference>
<evidence type="ECO:0000256" key="2">
    <source>
        <dbReference type="ARBA" id="ARBA00008467"/>
    </source>
</evidence>
<dbReference type="InterPro" id="IPR014030">
    <property type="entry name" value="Ketoacyl_synth_N"/>
</dbReference>
<dbReference type="InterPro" id="IPR020841">
    <property type="entry name" value="PKS_Beta-ketoAc_synthase_dom"/>
</dbReference>
<dbReference type="CDD" id="cd00834">
    <property type="entry name" value="KAS_I_II"/>
    <property type="match status" value="1"/>
</dbReference>
<feature type="domain" description="Ketosynthase family 3 (KS3)" evidence="14">
    <location>
        <begin position="2"/>
        <end position="421"/>
    </location>
</feature>
<dbReference type="EMBL" id="JAUDUY010000004">
    <property type="protein sequence ID" value="MDM9631691.1"/>
    <property type="molecule type" value="Genomic_DNA"/>
</dbReference>
<dbReference type="InterPro" id="IPR000794">
    <property type="entry name" value="Beta-ketoacyl_synthase"/>
</dbReference>
<evidence type="ECO:0000256" key="3">
    <source>
        <dbReference type="ARBA" id="ARBA00011738"/>
    </source>
</evidence>